<dbReference type="OMA" id="GADHCGE"/>
<dbReference type="EMBL" id="NCSJ02000274">
    <property type="protein sequence ID" value="RFU26251.1"/>
    <property type="molecule type" value="Genomic_DNA"/>
</dbReference>
<dbReference type="GO" id="GO:0005975">
    <property type="term" value="P:carbohydrate metabolic process"/>
    <property type="evidence" value="ECO:0007669"/>
    <property type="project" value="InterPro"/>
</dbReference>
<dbReference type="PROSITE" id="PS50842">
    <property type="entry name" value="EXPANSIN_EG45"/>
    <property type="match status" value="1"/>
</dbReference>
<dbReference type="InterPro" id="IPR036908">
    <property type="entry name" value="RlpA-like_sf"/>
</dbReference>
<dbReference type="Gene3D" id="2.40.40.10">
    <property type="entry name" value="RlpA-like domain"/>
    <property type="match status" value="1"/>
</dbReference>
<evidence type="ECO:0000259" key="4">
    <source>
        <dbReference type="PROSITE" id="PS50842"/>
    </source>
</evidence>
<dbReference type="SUPFAM" id="SSF49590">
    <property type="entry name" value="PHL pollen allergen"/>
    <property type="match status" value="1"/>
</dbReference>
<feature type="non-terminal residue" evidence="7">
    <location>
        <position position="509"/>
    </location>
</feature>
<dbReference type="InterPro" id="IPR007112">
    <property type="entry name" value="Expansin/allergen_DPBB_dom"/>
</dbReference>
<evidence type="ECO:0000256" key="1">
    <source>
        <dbReference type="ARBA" id="ARBA00022729"/>
    </source>
</evidence>
<dbReference type="Gene3D" id="2.60.40.760">
    <property type="entry name" value="Expansin, cellulose-binding-like domain"/>
    <property type="match status" value="1"/>
</dbReference>
<dbReference type="OrthoDB" id="5823761at2759"/>
<name>A0A3E2GYR3_SCYLI</name>
<dbReference type="InterPro" id="IPR035971">
    <property type="entry name" value="CBD_sf"/>
</dbReference>
<evidence type="ECO:0000313" key="7">
    <source>
        <dbReference type="EMBL" id="RFU26251.1"/>
    </source>
</evidence>
<gene>
    <name evidence="7" type="ORF">B7463_g10084</name>
</gene>
<feature type="signal peptide" evidence="3">
    <location>
        <begin position="1"/>
        <end position="22"/>
    </location>
</feature>
<dbReference type="PROSITE" id="PS00562">
    <property type="entry name" value="CBM1_1"/>
    <property type="match status" value="1"/>
</dbReference>
<dbReference type="AlphaFoldDB" id="A0A3E2GYR3"/>
<dbReference type="SUPFAM" id="SSF50685">
    <property type="entry name" value="Barwin-like endoglucanases"/>
    <property type="match status" value="1"/>
</dbReference>
<evidence type="ECO:0000256" key="3">
    <source>
        <dbReference type="SAM" id="SignalP"/>
    </source>
</evidence>
<dbReference type="SUPFAM" id="SSF57180">
    <property type="entry name" value="Cellulose-binding domain"/>
    <property type="match status" value="1"/>
</dbReference>
<proteinExistence type="predicted"/>
<dbReference type="GO" id="GO:0005576">
    <property type="term" value="C:extracellular region"/>
    <property type="evidence" value="ECO:0007669"/>
    <property type="project" value="InterPro"/>
</dbReference>
<keyword evidence="8" id="KW-1185">Reference proteome</keyword>
<evidence type="ECO:0008006" key="9">
    <source>
        <dbReference type="Google" id="ProtNLM"/>
    </source>
</evidence>
<sequence length="509" mass="53520">MFSKSAALALALLASLVSTVHAQACAAEWAQCGGMTYSGPTCCQAPLECVVINPYYYQCQQPTTTTTTSTRSTTTTQSTASSTSITSSSRTTSISSSISTTVGAPPPSGSVYTTSVAIPTTSHTQSPYPSVTASSCGAWSLVDNVCCPTYCSDVLTSEDCDYPASQCGSCISPPSADCKSGTMYNQTTSVDDNESWHYSRSTHFGLTSGGACGFGLYGLCTKGSADASWIDPQIAATCDAFCTAYPTLCQDPTSTDLTLRGNFAAPNGDYYTQFWTSLTGNLDNYLSCGECFELVQTKPDGTDYAVGEAGYTPPIILEVVDSCPCDANSKWCCGPGADHCAEIDFKYGCPLPADSMHLDLSDIAMGRLQGNGSLTNGVIPTRYKRLPCPVPGNVYLWLHDGGGPYYFTLAVVNTAGLGSVTALEVIGSGQTTWTALIHDPNYTSSRPQERYGSWTIPTGTGPFNPPLAIRVTNPAGEQLVNMAAITSFTAPASAPAGYYYIDFGAQFPS</sequence>
<dbReference type="InterPro" id="IPR036749">
    <property type="entry name" value="Expansin_CBD_sf"/>
</dbReference>
<dbReference type="InterPro" id="IPR000254">
    <property type="entry name" value="CBD"/>
</dbReference>
<dbReference type="PANTHER" id="PTHR31836:SF28">
    <property type="entry name" value="SRCR DOMAIN-CONTAINING PROTEIN-RELATED"/>
    <property type="match status" value="1"/>
</dbReference>
<feature type="domain" description="Expansin-like EG45" evidence="4">
    <location>
        <begin position="209"/>
        <end position="393"/>
    </location>
</feature>
<reference evidence="7 8" key="1">
    <citation type="submission" date="2018-05" db="EMBL/GenBank/DDBJ databases">
        <title>Draft genome sequence of Scytalidium lignicola DSM 105466, a ubiquitous saprotrophic fungus.</title>
        <authorList>
            <person name="Buettner E."/>
            <person name="Gebauer A.M."/>
            <person name="Hofrichter M."/>
            <person name="Liers C."/>
            <person name="Kellner H."/>
        </authorList>
    </citation>
    <scope>NUCLEOTIDE SEQUENCE [LARGE SCALE GENOMIC DNA]</scope>
    <source>
        <strain evidence="7 8">DSM 105466</strain>
    </source>
</reference>
<feature type="region of interest" description="Disordered" evidence="2">
    <location>
        <begin position="64"/>
        <end position="90"/>
    </location>
</feature>
<evidence type="ECO:0000256" key="2">
    <source>
        <dbReference type="SAM" id="MobiDB-lite"/>
    </source>
</evidence>
<comment type="caution">
    <text evidence="7">The sequence shown here is derived from an EMBL/GenBank/DDBJ whole genome shotgun (WGS) entry which is preliminary data.</text>
</comment>
<feature type="chain" id="PRO_5017724609" description="CBM1 domain-containing protein" evidence="3">
    <location>
        <begin position="23"/>
        <end position="509"/>
    </location>
</feature>
<dbReference type="PROSITE" id="PS51164">
    <property type="entry name" value="CBM1_2"/>
    <property type="match status" value="1"/>
</dbReference>
<keyword evidence="1 3" id="KW-0732">Signal</keyword>
<dbReference type="Proteomes" id="UP000258309">
    <property type="component" value="Unassembled WGS sequence"/>
</dbReference>
<feature type="domain" description="CBM1" evidence="6">
    <location>
        <begin position="24"/>
        <end position="60"/>
    </location>
</feature>
<evidence type="ECO:0000259" key="6">
    <source>
        <dbReference type="PROSITE" id="PS51164"/>
    </source>
</evidence>
<feature type="non-terminal residue" evidence="7">
    <location>
        <position position="1"/>
    </location>
</feature>
<protein>
    <recommendedName>
        <fullName evidence="9">CBM1 domain-containing protein</fullName>
    </recommendedName>
</protein>
<dbReference type="Pfam" id="PF00734">
    <property type="entry name" value="CBM_1"/>
    <property type="match status" value="1"/>
</dbReference>
<dbReference type="SMART" id="SM00236">
    <property type="entry name" value="fCBD"/>
    <property type="match status" value="1"/>
</dbReference>
<dbReference type="InterPro" id="IPR051477">
    <property type="entry name" value="Expansin_CellWall"/>
</dbReference>
<accession>A0A3E2GYR3</accession>
<dbReference type="PANTHER" id="PTHR31836">
    <property type="match status" value="1"/>
</dbReference>
<feature type="domain" description="Expansin-like CBD" evidence="5">
    <location>
        <begin position="405"/>
        <end position="502"/>
    </location>
</feature>
<dbReference type="STRING" id="5539.A0A3E2GYR3"/>
<dbReference type="PROSITE" id="PS50843">
    <property type="entry name" value="EXPANSIN_CBD"/>
    <property type="match status" value="1"/>
</dbReference>
<dbReference type="InterPro" id="IPR007117">
    <property type="entry name" value="Expansin_CBD"/>
</dbReference>
<evidence type="ECO:0000259" key="5">
    <source>
        <dbReference type="PROSITE" id="PS50843"/>
    </source>
</evidence>
<organism evidence="7 8">
    <name type="scientific">Scytalidium lignicola</name>
    <name type="common">Hyphomycete</name>
    <dbReference type="NCBI Taxonomy" id="5539"/>
    <lineage>
        <taxon>Eukaryota</taxon>
        <taxon>Fungi</taxon>
        <taxon>Dikarya</taxon>
        <taxon>Ascomycota</taxon>
        <taxon>Pezizomycotina</taxon>
        <taxon>Leotiomycetes</taxon>
        <taxon>Leotiomycetes incertae sedis</taxon>
        <taxon>Scytalidium</taxon>
    </lineage>
</organism>
<evidence type="ECO:0000313" key="8">
    <source>
        <dbReference type="Proteomes" id="UP000258309"/>
    </source>
</evidence>
<dbReference type="GO" id="GO:0030248">
    <property type="term" value="F:cellulose binding"/>
    <property type="evidence" value="ECO:0007669"/>
    <property type="project" value="InterPro"/>
</dbReference>